<gene>
    <name evidence="2" type="ORF">E2C01_024822</name>
</gene>
<comment type="caution">
    <text evidence="2">The sequence shown here is derived from an EMBL/GenBank/DDBJ whole genome shotgun (WGS) entry which is preliminary data.</text>
</comment>
<protein>
    <submittedName>
        <fullName evidence="2">Uncharacterized protein</fullName>
    </submittedName>
</protein>
<evidence type="ECO:0000256" key="1">
    <source>
        <dbReference type="SAM" id="SignalP"/>
    </source>
</evidence>
<dbReference type="Proteomes" id="UP000324222">
    <property type="component" value="Unassembled WGS sequence"/>
</dbReference>
<feature type="signal peptide" evidence="1">
    <location>
        <begin position="1"/>
        <end position="20"/>
    </location>
</feature>
<dbReference type="EMBL" id="VSRR010002454">
    <property type="protein sequence ID" value="MPC31529.1"/>
    <property type="molecule type" value="Genomic_DNA"/>
</dbReference>
<keyword evidence="1" id="KW-0732">Signal</keyword>
<name>A0A5B7EDW3_PORTR</name>
<evidence type="ECO:0000313" key="3">
    <source>
        <dbReference type="Proteomes" id="UP000324222"/>
    </source>
</evidence>
<dbReference type="AlphaFoldDB" id="A0A5B7EDW3"/>
<feature type="chain" id="PRO_5022978995" evidence="1">
    <location>
        <begin position="21"/>
        <end position="78"/>
    </location>
</feature>
<evidence type="ECO:0000313" key="2">
    <source>
        <dbReference type="EMBL" id="MPC31529.1"/>
    </source>
</evidence>
<organism evidence="2 3">
    <name type="scientific">Portunus trituberculatus</name>
    <name type="common">Swimming crab</name>
    <name type="synonym">Neptunus trituberculatus</name>
    <dbReference type="NCBI Taxonomy" id="210409"/>
    <lineage>
        <taxon>Eukaryota</taxon>
        <taxon>Metazoa</taxon>
        <taxon>Ecdysozoa</taxon>
        <taxon>Arthropoda</taxon>
        <taxon>Crustacea</taxon>
        <taxon>Multicrustacea</taxon>
        <taxon>Malacostraca</taxon>
        <taxon>Eumalacostraca</taxon>
        <taxon>Eucarida</taxon>
        <taxon>Decapoda</taxon>
        <taxon>Pleocyemata</taxon>
        <taxon>Brachyura</taxon>
        <taxon>Eubrachyura</taxon>
        <taxon>Portunoidea</taxon>
        <taxon>Portunidae</taxon>
        <taxon>Portuninae</taxon>
        <taxon>Portunus</taxon>
    </lineage>
</organism>
<proteinExistence type="predicted"/>
<sequence length="78" mass="8752">MLPSLFLVVILKTSWYQVDAPILLFEASDYTASATATLMYSYIQMRVHPYSSKAAKTQLLVDSDYLNQSVGTVLTQNE</sequence>
<keyword evidence="3" id="KW-1185">Reference proteome</keyword>
<reference evidence="2 3" key="1">
    <citation type="submission" date="2019-05" db="EMBL/GenBank/DDBJ databases">
        <title>Another draft genome of Portunus trituberculatus and its Hox gene families provides insights of decapod evolution.</title>
        <authorList>
            <person name="Jeong J.-H."/>
            <person name="Song I."/>
            <person name="Kim S."/>
            <person name="Choi T."/>
            <person name="Kim D."/>
            <person name="Ryu S."/>
            <person name="Kim W."/>
        </authorList>
    </citation>
    <scope>NUCLEOTIDE SEQUENCE [LARGE SCALE GENOMIC DNA]</scope>
    <source>
        <tissue evidence="2">Muscle</tissue>
    </source>
</reference>
<accession>A0A5B7EDW3</accession>